<proteinExistence type="predicted"/>
<evidence type="ECO:0000313" key="3">
    <source>
        <dbReference type="Proteomes" id="UP001596484"/>
    </source>
</evidence>
<dbReference type="RefSeq" id="WP_378409310.1">
    <property type="nucleotide sequence ID" value="NZ_JBHTCS010000030.1"/>
</dbReference>
<sequence>MEQSEHLLDVARGDAALSHRLTSTLRSLAAGSDDPDLRKSIGEVLSGAKAVREFAGTEAFSRALDAALPQALERLNALSAEEREQLAREAQDALRRAPEPAQSAAGDEDEDEPFGERGSILRSDW</sequence>
<keyword evidence="3" id="KW-1185">Reference proteome</keyword>
<dbReference type="Proteomes" id="UP001596484">
    <property type="component" value="Unassembled WGS sequence"/>
</dbReference>
<reference evidence="3" key="1">
    <citation type="journal article" date="2019" name="Int. J. Syst. Evol. Microbiol.">
        <title>The Global Catalogue of Microorganisms (GCM) 10K type strain sequencing project: providing services to taxonomists for standard genome sequencing and annotation.</title>
        <authorList>
            <consortium name="The Broad Institute Genomics Platform"/>
            <consortium name="The Broad Institute Genome Sequencing Center for Infectious Disease"/>
            <person name="Wu L."/>
            <person name="Ma J."/>
        </authorList>
    </citation>
    <scope>NUCLEOTIDE SEQUENCE [LARGE SCALE GENOMIC DNA]</scope>
    <source>
        <strain evidence="3">ICMP 19430</strain>
    </source>
</reference>
<feature type="compositionally biased region" description="Basic and acidic residues" evidence="1">
    <location>
        <begin position="83"/>
        <end position="98"/>
    </location>
</feature>
<evidence type="ECO:0000313" key="2">
    <source>
        <dbReference type="EMBL" id="MFC7451227.1"/>
    </source>
</evidence>
<name>A0ABW2S527_9NOCA</name>
<protein>
    <submittedName>
        <fullName evidence="2">Uncharacterized protein</fullName>
    </submittedName>
</protein>
<organism evidence="2 3">
    <name type="scientific">Rhodococcus daqingensis</name>
    <dbReference type="NCBI Taxonomy" id="2479363"/>
    <lineage>
        <taxon>Bacteria</taxon>
        <taxon>Bacillati</taxon>
        <taxon>Actinomycetota</taxon>
        <taxon>Actinomycetes</taxon>
        <taxon>Mycobacteriales</taxon>
        <taxon>Nocardiaceae</taxon>
        <taxon>Rhodococcus</taxon>
    </lineage>
</organism>
<accession>A0ABW2S527</accession>
<feature type="region of interest" description="Disordered" evidence="1">
    <location>
        <begin position="83"/>
        <end position="125"/>
    </location>
</feature>
<evidence type="ECO:0000256" key="1">
    <source>
        <dbReference type="SAM" id="MobiDB-lite"/>
    </source>
</evidence>
<comment type="caution">
    <text evidence="2">The sequence shown here is derived from an EMBL/GenBank/DDBJ whole genome shotgun (WGS) entry which is preliminary data.</text>
</comment>
<dbReference type="EMBL" id="JBHTCS010000030">
    <property type="protein sequence ID" value="MFC7451227.1"/>
    <property type="molecule type" value="Genomic_DNA"/>
</dbReference>
<gene>
    <name evidence="2" type="ORF">ACFQS9_25350</name>
</gene>